<dbReference type="SUPFAM" id="SSF56059">
    <property type="entry name" value="Glutathione synthetase ATP-binding domain-like"/>
    <property type="match status" value="1"/>
</dbReference>
<evidence type="ECO:0000313" key="5">
    <source>
        <dbReference type="Proteomes" id="UP000185161"/>
    </source>
</evidence>
<dbReference type="EMBL" id="QQWO01000001">
    <property type="protein sequence ID" value="RSV08386.1"/>
    <property type="molecule type" value="Genomic_DNA"/>
</dbReference>
<reference evidence="4 6" key="3">
    <citation type="submission" date="2018-07" db="EMBL/GenBank/DDBJ databases">
        <title>Genomic and Epidemiologic Investigation of an Indolent Hospital Outbreak.</title>
        <authorList>
            <person name="Johnson R.C."/>
            <person name="Deming C."/>
            <person name="Conlan S."/>
            <person name="Zellmer C.J."/>
            <person name="Michelin A.V."/>
            <person name="Lee-Lin S."/>
            <person name="Thomas P.J."/>
            <person name="Park M."/>
            <person name="Weingarten R.A."/>
            <person name="Less J."/>
            <person name="Dekker J.P."/>
            <person name="Frank K.M."/>
            <person name="Musser K.A."/>
            <person name="Mcquiston J.R."/>
            <person name="Henderson D.K."/>
            <person name="Lau A.F."/>
            <person name="Palmore T.N."/>
            <person name="Segre J.A."/>
        </authorList>
    </citation>
    <scope>NUCLEOTIDE SEQUENCE [LARGE SCALE GENOMIC DNA]</scope>
    <source>
        <strain evidence="4 6">SK-NIH.Env10_0317</strain>
    </source>
</reference>
<dbReference type="RefSeq" id="WP_075153053.1">
    <property type="nucleotide sequence ID" value="NZ_CP018820.1"/>
</dbReference>
<dbReference type="STRING" id="93064.BRX40_04760"/>
<evidence type="ECO:0000313" key="4">
    <source>
        <dbReference type="EMBL" id="RSV08386.1"/>
    </source>
</evidence>
<dbReference type="GeneID" id="44131866"/>
<reference evidence="3" key="1">
    <citation type="submission" date="2016-12" db="EMBL/GenBank/DDBJ databases">
        <title>Whole genome sequencing of Sphingomonas koreensis.</title>
        <authorList>
            <person name="Conlan S."/>
            <person name="Thomas P.J."/>
            <person name="Mullikin J."/>
            <person name="Palmore T.N."/>
            <person name="Frank K.M."/>
            <person name="Segre J.A."/>
        </authorList>
    </citation>
    <scope>NUCLEOTIDE SEQUENCE</scope>
    <source>
        <strain evidence="3">ABOJV</strain>
    </source>
</reference>
<evidence type="ECO:0000259" key="1">
    <source>
        <dbReference type="Pfam" id="PF04168"/>
    </source>
</evidence>
<feature type="domain" description="DUF403" evidence="1">
    <location>
        <begin position="521"/>
        <end position="813"/>
    </location>
</feature>
<dbReference type="Proteomes" id="UP000286681">
    <property type="component" value="Unassembled WGS sequence"/>
</dbReference>
<dbReference type="Gene3D" id="3.40.50.11290">
    <property type="match status" value="1"/>
</dbReference>
<dbReference type="PANTHER" id="PTHR34595:SF2">
    <property type="entry name" value="BLR2978 PROTEIN"/>
    <property type="match status" value="1"/>
</dbReference>
<evidence type="ECO:0000313" key="3">
    <source>
        <dbReference type="EMBL" id="APR54819.1"/>
    </source>
</evidence>
<sequence length="828" mass="88668">MASAATTSTNDAAAIAARWVADYRAATPATDMLYAAGRDDPAWTALFEELAGRSGDDLASARERAQRHAEDIGTGFRIAGEGEERPWPLSPVPLLIARAEWDAIAAGVAQRADLLEAVLADCYGEQKLVSGGNIPAALLTGSPHFLRPMMGLSPPGGYHLNFVAVDLCRGPAGEWRVLADQLRAPVGAGYALENRLAMSRMLGGLQTRLNIERHAPFFAAFRDGLSARCRRAEPRIVLLTPGRFTPSYAEQAHLARYLGFPLVEGGDLAVLDDRVYLRTVAGLKRVDALWHRVDPRLIDPLAFDSHSGVGVPGLVDAMAADEVVVTNSPGAGMLEAPAFAAFLPRLSTRLTGEELRLANIATWWCGQERERADVAGDLSNMLIAPAFGVPTNMLPDGAALLGSDLSEAQRAALLADLERRPQDYVGREVVRLSTMPVVGDSGLTARPFTLRVFAARRPDGGWHVLPGGFAQIGEHADERAAVMGEGSWSADVVIYGPEPVAPVTLLSSDDTTQLRRNPGTLPSRVADNLFWLGRYLERGEALLGLIRSLLGHSISADTGAALSPDTVQQLVNLVVQKGAAPPPPSLNRADLSHFARTAMESDEGWYSVRAINRQARGIGAISRDRLSADMIRLLDAPFPMKGGALDRAGSAQRRYYALAGLGAEHLGRTDAWRFHDLGRRIERAMSAIRAIGAFGRPQATSDDLSTLLDLADSQISYRQRYLTGIARVPVLDLVALDPGNPRGIAYQVSAIAEHLARLPVLSDDGLAEPQQAHAAELSAIVSIAQAAALDESRLAEIGNRLGSLSDAIARRYFLQGSEPLRAAGLVLA</sequence>
<dbReference type="InterPro" id="IPR025841">
    <property type="entry name" value="CP_ATPgrasp_2"/>
</dbReference>
<organism evidence="3 5">
    <name type="scientific">Sphingomonas koreensis</name>
    <dbReference type="NCBI Taxonomy" id="93064"/>
    <lineage>
        <taxon>Bacteria</taxon>
        <taxon>Pseudomonadati</taxon>
        <taxon>Pseudomonadota</taxon>
        <taxon>Alphaproteobacteria</taxon>
        <taxon>Sphingomonadales</taxon>
        <taxon>Sphingomonadaceae</taxon>
        <taxon>Sphingomonas</taxon>
    </lineage>
</organism>
<dbReference type="Pfam" id="PF14403">
    <property type="entry name" value="CP_ATPgrasp_2"/>
    <property type="match status" value="1"/>
</dbReference>
<dbReference type="OrthoDB" id="9804079at2"/>
<dbReference type="InterPro" id="IPR051680">
    <property type="entry name" value="ATP-dep_Glu-Cys_Ligase-2"/>
</dbReference>
<dbReference type="EMBL" id="CP018820">
    <property type="protein sequence ID" value="APR54819.1"/>
    <property type="molecule type" value="Genomic_DNA"/>
</dbReference>
<reference evidence="5" key="2">
    <citation type="submission" date="2016-12" db="EMBL/GenBank/DDBJ databases">
        <title>Whole genome sequencing of Sphingomonas sp. ABOJV.</title>
        <authorList>
            <person name="Conlan S."/>
            <person name="Thomas P.J."/>
            <person name="Mullikin J."/>
            <person name="Palmore T.N."/>
            <person name="Frank K.M."/>
            <person name="Segre J.A."/>
        </authorList>
    </citation>
    <scope>NUCLEOTIDE SEQUENCE [LARGE SCALE GENOMIC DNA]</scope>
    <source>
        <strain evidence="5">ABOJV</strain>
    </source>
</reference>
<accession>A0A1L6JFW6</accession>
<name>A0A1L6JFW6_9SPHN</name>
<dbReference type="InterPro" id="IPR007296">
    <property type="entry name" value="DUF403"/>
</dbReference>
<gene>
    <name evidence="3" type="ORF">BRX40_04760</name>
    <name evidence="4" type="ORF">CA257_01250</name>
</gene>
<dbReference type="KEGG" id="skr:BRX40_04760"/>
<keyword evidence="5" id="KW-1185">Reference proteome</keyword>
<dbReference type="Pfam" id="PF04168">
    <property type="entry name" value="Alpha-E"/>
    <property type="match status" value="1"/>
</dbReference>
<feature type="domain" description="Circularly permuted ATP-grasp type 2" evidence="2">
    <location>
        <begin position="93"/>
        <end position="472"/>
    </location>
</feature>
<dbReference type="Proteomes" id="UP000185161">
    <property type="component" value="Chromosome"/>
</dbReference>
<protein>
    <submittedName>
        <fullName evidence="3">Uncharacterized protein</fullName>
    </submittedName>
</protein>
<dbReference type="PANTHER" id="PTHR34595">
    <property type="entry name" value="BLR5612 PROTEIN"/>
    <property type="match status" value="1"/>
</dbReference>
<proteinExistence type="predicted"/>
<evidence type="ECO:0000259" key="2">
    <source>
        <dbReference type="Pfam" id="PF14403"/>
    </source>
</evidence>
<evidence type="ECO:0000313" key="6">
    <source>
        <dbReference type="Proteomes" id="UP000286681"/>
    </source>
</evidence>
<dbReference type="AlphaFoldDB" id="A0A1L6JFW6"/>